<dbReference type="Proteomes" id="UP000699042">
    <property type="component" value="Unassembled WGS sequence"/>
</dbReference>
<reference evidence="1" key="1">
    <citation type="submission" date="2021-05" db="EMBL/GenBank/DDBJ databases">
        <title>Comparative genomics of three Colletotrichum scovillei strains and genetic complementation revealed genes involved fungal growth and virulence on chili pepper.</title>
        <authorList>
            <person name="Hsieh D.-K."/>
            <person name="Chuang S.-C."/>
            <person name="Chen C.-Y."/>
            <person name="Chao Y.-T."/>
            <person name="Lu M.-Y.J."/>
            <person name="Lee M.-H."/>
            <person name="Shih M.-C."/>
        </authorList>
    </citation>
    <scope>NUCLEOTIDE SEQUENCE</scope>
    <source>
        <strain evidence="1">Coll-153</strain>
    </source>
</reference>
<dbReference type="AlphaFoldDB" id="A0A9P7R4Y6"/>
<proteinExistence type="predicted"/>
<comment type="caution">
    <text evidence="1">The sequence shown here is derived from an EMBL/GenBank/DDBJ whole genome shotgun (WGS) entry which is preliminary data.</text>
</comment>
<evidence type="ECO:0000313" key="1">
    <source>
        <dbReference type="EMBL" id="KAG7047911.1"/>
    </source>
</evidence>
<accession>A0A9P7R4Y6</accession>
<keyword evidence="2" id="KW-1185">Reference proteome</keyword>
<protein>
    <submittedName>
        <fullName evidence="1">Uncharacterized protein</fullName>
    </submittedName>
</protein>
<name>A0A9P7R4Y6_9PEZI</name>
<dbReference type="EMBL" id="JAESDN010000007">
    <property type="protein sequence ID" value="KAG7047911.1"/>
    <property type="molecule type" value="Genomic_DNA"/>
</dbReference>
<gene>
    <name evidence="1" type="ORF">JMJ77_011249</name>
</gene>
<evidence type="ECO:0000313" key="2">
    <source>
        <dbReference type="Proteomes" id="UP000699042"/>
    </source>
</evidence>
<organism evidence="1 2">
    <name type="scientific">Colletotrichum scovillei</name>
    <dbReference type="NCBI Taxonomy" id="1209932"/>
    <lineage>
        <taxon>Eukaryota</taxon>
        <taxon>Fungi</taxon>
        <taxon>Dikarya</taxon>
        <taxon>Ascomycota</taxon>
        <taxon>Pezizomycotina</taxon>
        <taxon>Sordariomycetes</taxon>
        <taxon>Hypocreomycetidae</taxon>
        <taxon>Glomerellales</taxon>
        <taxon>Glomerellaceae</taxon>
        <taxon>Colletotrichum</taxon>
        <taxon>Colletotrichum acutatum species complex</taxon>
    </lineage>
</organism>
<sequence>MIGLTEEIHPLLSQSVVNEISSGRGYSIGESDTIQKNAWRQQMEYDKCMSGTVKISLTMWLFQRQEDLRHIAQTGKGGWVGIAVI</sequence>